<feature type="chain" id="PRO_5003952643" description="Nucleolar GTP-binding protein 1 Rossman-fold domain-containing protein" evidence="2">
    <location>
        <begin position="22"/>
        <end position="586"/>
    </location>
</feature>
<evidence type="ECO:0000313" key="4">
    <source>
        <dbReference type="EMBL" id="EKX73573.1"/>
    </source>
</evidence>
<reference evidence="4 5" key="1">
    <citation type="journal article" date="2012" name="BMC Genomics">
        <title>Comparative genomic analysis and phylogenetic position of Theileria equi.</title>
        <authorList>
            <person name="Kappmeyer L.S."/>
            <person name="Thiagarajan M."/>
            <person name="Herndon D.R."/>
            <person name="Ramsay J.D."/>
            <person name="Caler E."/>
            <person name="Djikeng A."/>
            <person name="Gillespie J.J."/>
            <person name="Lau A.O."/>
            <person name="Roalson E.H."/>
            <person name="Silva J.C."/>
            <person name="Silva M.G."/>
            <person name="Suarez C.E."/>
            <person name="Ueti M.W."/>
            <person name="Nene V.M."/>
            <person name="Mealey R.H."/>
            <person name="Knowles D.P."/>
            <person name="Brayton K.A."/>
        </authorList>
    </citation>
    <scope>NUCLEOTIDE SEQUENCE [LARGE SCALE GENOMIC DNA]</scope>
    <source>
        <strain evidence="4 5">WA</strain>
    </source>
</reference>
<organism evidence="4 5">
    <name type="scientific">Theileria equi strain WA</name>
    <dbReference type="NCBI Taxonomy" id="1537102"/>
    <lineage>
        <taxon>Eukaryota</taxon>
        <taxon>Sar</taxon>
        <taxon>Alveolata</taxon>
        <taxon>Apicomplexa</taxon>
        <taxon>Aconoidasida</taxon>
        <taxon>Piroplasmida</taxon>
        <taxon>Theileriidae</taxon>
        <taxon>Theileria</taxon>
    </lineage>
</organism>
<dbReference type="GO" id="GO:0005525">
    <property type="term" value="F:GTP binding"/>
    <property type="evidence" value="ECO:0007669"/>
    <property type="project" value="InterPro"/>
</dbReference>
<dbReference type="RefSeq" id="XP_004833025.1">
    <property type="nucleotide sequence ID" value="XM_004832968.1"/>
</dbReference>
<dbReference type="Proteomes" id="UP000031512">
    <property type="component" value="Unassembled WGS sequence"/>
</dbReference>
<evidence type="ECO:0000256" key="1">
    <source>
        <dbReference type="SAM" id="MobiDB-lite"/>
    </source>
</evidence>
<keyword evidence="5" id="KW-1185">Reference proteome</keyword>
<dbReference type="AlphaFoldDB" id="L1LEH2"/>
<proteinExistence type="predicted"/>
<accession>L1LEH2</accession>
<dbReference type="VEuPathDB" id="PiroplasmaDB:BEWA_036090"/>
<dbReference type="eggNOG" id="KOG1490">
    <property type="taxonomic scope" value="Eukaryota"/>
</dbReference>
<evidence type="ECO:0000313" key="5">
    <source>
        <dbReference type="Proteomes" id="UP000031512"/>
    </source>
</evidence>
<dbReference type="InterPro" id="IPR010674">
    <property type="entry name" value="NOG1_Rossman_fold_dom"/>
</dbReference>
<feature type="region of interest" description="Disordered" evidence="1">
    <location>
        <begin position="203"/>
        <end position="223"/>
    </location>
</feature>
<dbReference type="STRING" id="1537102.L1LEH2"/>
<sequence length="586" mass="67038">MKILRILWFSLSLFALRESLSLKILPGYERLYSQQRLTCPGNHGIYTFHGSANPCISFISGTRLTNYGGLSGVEFSQKHASLRNVNGVEPVCAETKEEGRDSELLNDKESGSPSKDEQETLVFSDFSDLYKDIHILDSKEMPVDIDASEQSTEYGEAPSSESDTLSKRLYVKKLFKKVPRIDDTKTILIRSKAYVKGRVGSRSELASGNSNKVSTKEQDDQTPGNKILFPGVYNGLHPIKHMKKRVLRELKVKLDLYAHAITLQLKNVTTFYKQLLRYIHPFQYQLLNTILYDCYTNRKAKLPFEKLMAKLKSIKNEIISKVNKINAQIELIPKCRDAFNVVKTYIFELDSMYSKGEEYFSLYRWYASILGRIPIIDINRPIVAVVGHVNIGKTTLFHKIASTPFSEMDSEKSGSNIKQIDIISGALGLKWSNSVVRKSMSKDAKIADYNFTTRSINLSQVQYKINNFLFDGQIIDTPGMLWRDGKSIFVNPYEKLTYSTLKDMPVGVIFCFDLSEDCSLYDQIKLHNTLRDRFPKRPWKNIITKGEFLPEATKKLEEFGIDVTTQKNIFDEVQTMFRSLHTILQL</sequence>
<evidence type="ECO:0000259" key="3">
    <source>
        <dbReference type="Pfam" id="PF06858"/>
    </source>
</evidence>
<evidence type="ECO:0000256" key="2">
    <source>
        <dbReference type="SAM" id="SignalP"/>
    </source>
</evidence>
<comment type="caution">
    <text evidence="4">The sequence shown here is derived from an EMBL/GenBank/DDBJ whole genome shotgun (WGS) entry which is preliminary data.</text>
</comment>
<keyword evidence="2" id="KW-0732">Signal</keyword>
<dbReference type="InterPro" id="IPR027417">
    <property type="entry name" value="P-loop_NTPase"/>
</dbReference>
<dbReference type="SUPFAM" id="SSF52540">
    <property type="entry name" value="P-loop containing nucleoside triphosphate hydrolases"/>
    <property type="match status" value="1"/>
</dbReference>
<feature type="compositionally biased region" description="Polar residues" evidence="1">
    <location>
        <begin position="204"/>
        <end position="213"/>
    </location>
</feature>
<protein>
    <recommendedName>
        <fullName evidence="3">Nucleolar GTP-binding protein 1 Rossman-fold domain-containing protein</fullName>
    </recommendedName>
</protein>
<dbReference type="PANTHER" id="PTHR45759">
    <property type="entry name" value="NUCLEOLAR GTP-BINDING PROTEIN 1"/>
    <property type="match status" value="1"/>
</dbReference>
<feature type="domain" description="Nucleolar GTP-binding protein 1 Rossman-fold" evidence="3">
    <location>
        <begin position="494"/>
        <end position="545"/>
    </location>
</feature>
<dbReference type="Pfam" id="PF06858">
    <property type="entry name" value="NOG1"/>
    <property type="match status" value="1"/>
</dbReference>
<gene>
    <name evidence="4" type="ORF">BEWA_036090</name>
</gene>
<feature type="region of interest" description="Disordered" evidence="1">
    <location>
        <begin position="96"/>
        <end position="118"/>
    </location>
</feature>
<dbReference type="GeneID" id="15807977"/>
<feature type="signal peptide" evidence="2">
    <location>
        <begin position="1"/>
        <end position="21"/>
    </location>
</feature>
<dbReference type="OrthoDB" id="415015at2759"/>
<dbReference type="EMBL" id="ACOU01000002">
    <property type="protein sequence ID" value="EKX73573.1"/>
    <property type="molecule type" value="Genomic_DNA"/>
</dbReference>
<dbReference type="KEGG" id="beq:BEWA_036090"/>
<name>L1LEH2_THEEQ</name>
<dbReference type="Gene3D" id="3.40.50.300">
    <property type="entry name" value="P-loop containing nucleotide triphosphate hydrolases"/>
    <property type="match status" value="1"/>
</dbReference>